<keyword evidence="2" id="KW-1185">Reference proteome</keyword>
<organism evidence="1 2">
    <name type="scientific">Thermobacillus xylanilyticus</name>
    <dbReference type="NCBI Taxonomy" id="76633"/>
    <lineage>
        <taxon>Bacteria</taxon>
        <taxon>Bacillati</taxon>
        <taxon>Bacillota</taxon>
        <taxon>Bacilli</taxon>
        <taxon>Bacillales</taxon>
        <taxon>Paenibacillaceae</taxon>
        <taxon>Thermobacillus</taxon>
    </lineage>
</organism>
<gene>
    <name evidence="1" type="primary">txxe 672-flg</name>
    <name evidence="1" type="ORF">TXXE_01865</name>
</gene>
<evidence type="ECO:0000313" key="2">
    <source>
        <dbReference type="Proteomes" id="UP000681526"/>
    </source>
</evidence>
<keyword evidence="1" id="KW-0969">Cilium</keyword>
<keyword evidence="1" id="KW-0282">Flagellum</keyword>
<proteinExistence type="predicted"/>
<accession>A0ABN7RQA3</accession>
<dbReference type="InterPro" id="IPR013367">
    <property type="entry name" value="Flagellar_put"/>
</dbReference>
<name>A0ABN7RQA3_THEXY</name>
<sequence length="129" mass="13829">MADGIRIGQLYPAKQPIGIGKPVQPRTQHTGTDEGVLFQTLLKAGELKFSRHAEMRMQQRGISLKPEQLSKIVTAVEAAEAKGAKDSLILYRDIAMIVNVPSKTVVTAIDGGSAEGNVFTQIDSAVVIT</sequence>
<dbReference type="NCBIfam" id="TIGR02530">
    <property type="entry name" value="flg_new"/>
    <property type="match status" value="1"/>
</dbReference>
<dbReference type="Proteomes" id="UP000681526">
    <property type="component" value="Unassembled WGS sequence"/>
</dbReference>
<dbReference type="RefSeq" id="WP_213483243.1">
    <property type="nucleotide sequence ID" value="NZ_CAJRAY010000006.1"/>
</dbReference>
<dbReference type="EMBL" id="CAJRAY010000006">
    <property type="protein sequence ID" value="CAG5077860.1"/>
    <property type="molecule type" value="Genomic_DNA"/>
</dbReference>
<protein>
    <submittedName>
        <fullName evidence="1">Flagellar operon protein</fullName>
    </submittedName>
</protein>
<reference evidence="1 2" key="1">
    <citation type="submission" date="2021-04" db="EMBL/GenBank/DDBJ databases">
        <authorList>
            <person name="Rakotoarivonina H."/>
        </authorList>
    </citation>
    <scope>NUCLEOTIDE SEQUENCE [LARGE SCALE GENOMIC DNA]</scope>
    <source>
        <strain evidence="1 2">XE</strain>
    </source>
</reference>
<dbReference type="Pfam" id="PF12611">
    <property type="entry name" value="Flagellar_put"/>
    <property type="match status" value="1"/>
</dbReference>
<evidence type="ECO:0000313" key="1">
    <source>
        <dbReference type="EMBL" id="CAG5077860.1"/>
    </source>
</evidence>
<keyword evidence="1" id="KW-0966">Cell projection</keyword>
<comment type="caution">
    <text evidence="1">The sequence shown here is derived from an EMBL/GenBank/DDBJ whole genome shotgun (WGS) entry which is preliminary data.</text>
</comment>